<proteinExistence type="predicted"/>
<keyword evidence="2" id="KW-1185">Reference proteome</keyword>
<accession>A0AAN7MZ94</accession>
<organism evidence="1 2">
    <name type="scientific">Mycteria americana</name>
    <name type="common">Wood stork</name>
    <dbReference type="NCBI Taxonomy" id="33587"/>
    <lineage>
        <taxon>Eukaryota</taxon>
        <taxon>Metazoa</taxon>
        <taxon>Chordata</taxon>
        <taxon>Craniata</taxon>
        <taxon>Vertebrata</taxon>
        <taxon>Euteleostomi</taxon>
        <taxon>Archelosauria</taxon>
        <taxon>Archosauria</taxon>
        <taxon>Dinosauria</taxon>
        <taxon>Saurischia</taxon>
        <taxon>Theropoda</taxon>
        <taxon>Coelurosauria</taxon>
        <taxon>Aves</taxon>
        <taxon>Neognathae</taxon>
        <taxon>Neoaves</taxon>
        <taxon>Aequornithes</taxon>
        <taxon>Ciconiiformes</taxon>
        <taxon>Ciconiidae</taxon>
        <taxon>Mycteria</taxon>
    </lineage>
</organism>
<evidence type="ECO:0000313" key="1">
    <source>
        <dbReference type="EMBL" id="KAK4816435.1"/>
    </source>
</evidence>
<protein>
    <submittedName>
        <fullName evidence="1">Uncharacterized protein</fullName>
    </submittedName>
</protein>
<dbReference type="EMBL" id="JAUNZN010000009">
    <property type="protein sequence ID" value="KAK4816435.1"/>
    <property type="molecule type" value="Genomic_DNA"/>
</dbReference>
<evidence type="ECO:0000313" key="2">
    <source>
        <dbReference type="Proteomes" id="UP001333110"/>
    </source>
</evidence>
<name>A0AAN7MZ94_MYCAM</name>
<reference evidence="1 2" key="1">
    <citation type="journal article" date="2023" name="J. Hered.">
        <title>Chromosome-level genome of the wood stork (Mycteria americana) provides insight into avian chromosome evolution.</title>
        <authorList>
            <person name="Flamio R. Jr."/>
            <person name="Ramstad K.M."/>
        </authorList>
    </citation>
    <scope>NUCLEOTIDE SEQUENCE [LARGE SCALE GENOMIC DNA]</scope>
    <source>
        <strain evidence="1">JAX WOST 10</strain>
    </source>
</reference>
<comment type="caution">
    <text evidence="1">The sequence shown here is derived from an EMBL/GenBank/DDBJ whole genome shotgun (WGS) entry which is preliminary data.</text>
</comment>
<dbReference type="Proteomes" id="UP001333110">
    <property type="component" value="Unassembled WGS sequence"/>
</dbReference>
<sequence>MVPSVMRAEAEQPQFPQPLPIRLVLQTLPQLRCPSLDTLQPLNVSLVVRGPKLNTVFEPLPITLWLLLKKLIKSSRPSVPIWDQFKPFAGDNNQMDCGLLVETKYCARGPFEGCFAMSNNSDFFRSFTIPTAFYERGESDVLGRRGASEESH</sequence>
<dbReference type="AlphaFoldDB" id="A0AAN7MZ94"/>
<gene>
    <name evidence="1" type="ORF">QYF61_016960</name>
</gene>